<dbReference type="KEGG" id="acan:ACA1_101090"/>
<dbReference type="EMBL" id="KB008133">
    <property type="protein sequence ID" value="ELR12068.1"/>
    <property type="molecule type" value="Genomic_DNA"/>
</dbReference>
<dbReference type="GeneID" id="14912543"/>
<keyword evidence="1" id="KW-0472">Membrane</keyword>
<proteinExistence type="predicted"/>
<name>L8GH52_ACACF</name>
<gene>
    <name evidence="2" type="ORF">ACA1_101090</name>
</gene>
<reference evidence="2 3" key="1">
    <citation type="journal article" date="2013" name="Genome Biol.">
        <title>Genome of Acanthamoeba castellanii highlights extensive lateral gene transfer and early evolution of tyrosine kinase signaling.</title>
        <authorList>
            <person name="Clarke M."/>
            <person name="Lohan A.J."/>
            <person name="Liu B."/>
            <person name="Lagkouvardos I."/>
            <person name="Roy S."/>
            <person name="Zafar N."/>
            <person name="Bertelli C."/>
            <person name="Schilde C."/>
            <person name="Kianianmomeni A."/>
            <person name="Burglin T.R."/>
            <person name="Frech C."/>
            <person name="Turcotte B."/>
            <person name="Kopec K.O."/>
            <person name="Synnott J.M."/>
            <person name="Choo C."/>
            <person name="Paponov I."/>
            <person name="Finkler A."/>
            <person name="Soon Heng Tan C."/>
            <person name="Hutchins A.P."/>
            <person name="Weinmeier T."/>
            <person name="Rattei T."/>
            <person name="Chu J.S."/>
            <person name="Gimenez G."/>
            <person name="Irimia M."/>
            <person name="Rigden D.J."/>
            <person name="Fitzpatrick D.A."/>
            <person name="Lorenzo-Morales J."/>
            <person name="Bateman A."/>
            <person name="Chiu C.H."/>
            <person name="Tang P."/>
            <person name="Hegemann P."/>
            <person name="Fromm H."/>
            <person name="Raoult D."/>
            <person name="Greub G."/>
            <person name="Miranda-Saavedra D."/>
            <person name="Chen N."/>
            <person name="Nash P."/>
            <person name="Ginger M.L."/>
            <person name="Horn M."/>
            <person name="Schaap P."/>
            <person name="Caler L."/>
            <person name="Loftus B."/>
        </authorList>
    </citation>
    <scope>NUCLEOTIDE SEQUENCE [LARGE SCALE GENOMIC DNA]</scope>
    <source>
        <strain evidence="2 3">Neff</strain>
    </source>
</reference>
<dbReference type="VEuPathDB" id="AmoebaDB:ACA1_101090"/>
<organism evidence="2 3">
    <name type="scientific">Acanthamoeba castellanii (strain ATCC 30010 / Neff)</name>
    <dbReference type="NCBI Taxonomy" id="1257118"/>
    <lineage>
        <taxon>Eukaryota</taxon>
        <taxon>Amoebozoa</taxon>
        <taxon>Discosea</taxon>
        <taxon>Longamoebia</taxon>
        <taxon>Centramoebida</taxon>
        <taxon>Acanthamoebidae</taxon>
        <taxon>Acanthamoeba</taxon>
    </lineage>
</organism>
<keyword evidence="1" id="KW-1133">Transmembrane helix</keyword>
<keyword evidence="1" id="KW-0812">Transmembrane</keyword>
<dbReference type="OrthoDB" id="10248979at2759"/>
<feature type="transmembrane region" description="Helical" evidence="1">
    <location>
        <begin position="7"/>
        <end position="31"/>
    </location>
</feature>
<accession>L8GH52</accession>
<keyword evidence="3" id="KW-1185">Reference proteome</keyword>
<evidence type="ECO:0000256" key="1">
    <source>
        <dbReference type="SAM" id="Phobius"/>
    </source>
</evidence>
<protein>
    <submittedName>
        <fullName evidence="2">Uncharacterized protein</fullName>
    </submittedName>
</protein>
<dbReference type="RefSeq" id="XP_004334081.1">
    <property type="nucleotide sequence ID" value="XM_004334033.1"/>
</dbReference>
<sequence length="418" mass="48261">MHSRRRLTLFLYGFALFSFVAVNMMLGYYVYVEMRAFNVVITGADRTAKLPAHERSLFRSPDVADADVENYVQRRAFTDLIDKIDDLGQTIRLLIQRSASASPVRPGTLYFTQLCICVEVVGKIMDVESMPLFSVSVPSLCETASSGYHYTYFLCYTQGDSVFGDAAVVQHHFDQVGCTIVAHVGQIKQDSAECSRWRSEEFEVDFVLVEAGERVTGKRGLSILFNLPTLHAFAAGYEFFYLVNDDLRFVSPRWTEELTDPFAEFPFFHRLHVEILVDEAPAHPYMFHNWWEDNWMNDVYIPWNASYYRRDILVQNYAGLEEEQKEGDVVEKGVAIKVEPRRYEAVHDLPPAFYIREVERARTKVRQWLSGHLAASARSRERLLGVELEYCRSVNETLTFYNPITNPCVNGRKKPEWQ</sequence>
<evidence type="ECO:0000313" key="2">
    <source>
        <dbReference type="EMBL" id="ELR12068.1"/>
    </source>
</evidence>
<dbReference type="AlphaFoldDB" id="L8GH52"/>
<dbReference type="Proteomes" id="UP000011083">
    <property type="component" value="Unassembled WGS sequence"/>
</dbReference>
<evidence type="ECO:0000313" key="3">
    <source>
        <dbReference type="Proteomes" id="UP000011083"/>
    </source>
</evidence>